<keyword evidence="1" id="KW-0238">DNA-binding</keyword>
<dbReference type="AlphaFoldDB" id="A0A9N9FMR7"/>
<dbReference type="EMBL" id="CAJVPL010000964">
    <property type="protein sequence ID" value="CAG8543879.1"/>
    <property type="molecule type" value="Genomic_DNA"/>
</dbReference>
<feature type="non-terminal residue" evidence="3">
    <location>
        <position position="144"/>
    </location>
</feature>
<evidence type="ECO:0000256" key="1">
    <source>
        <dbReference type="ARBA" id="ARBA00023125"/>
    </source>
</evidence>
<gene>
    <name evidence="3" type="ORF">AGERDE_LOCUS6323</name>
</gene>
<dbReference type="SUPFAM" id="SSF48295">
    <property type="entry name" value="TrpR-like"/>
    <property type="match status" value="1"/>
</dbReference>
<keyword evidence="4" id="KW-1185">Reference proteome</keyword>
<dbReference type="Pfam" id="PF03221">
    <property type="entry name" value="HTH_Tnp_Tc5"/>
    <property type="match status" value="1"/>
</dbReference>
<dbReference type="InterPro" id="IPR006600">
    <property type="entry name" value="HTH_CenpB_DNA-bd_dom"/>
</dbReference>
<dbReference type="Proteomes" id="UP000789831">
    <property type="component" value="Unassembled WGS sequence"/>
</dbReference>
<evidence type="ECO:0000313" key="3">
    <source>
        <dbReference type="EMBL" id="CAG8543879.1"/>
    </source>
</evidence>
<dbReference type="InterPro" id="IPR010921">
    <property type="entry name" value="Trp_repressor/repl_initiator"/>
</dbReference>
<dbReference type="Gene3D" id="1.10.10.60">
    <property type="entry name" value="Homeodomain-like"/>
    <property type="match status" value="1"/>
</dbReference>
<proteinExistence type="predicted"/>
<sequence length="144" mass="16645">SYLHCESTTRVKKRERQSYSVEEKAAVVRFVLASNNTKAAVHFSIDKSLVSRWVRNLKTQLDDLKNCKSRRVGTSRKEFFHAEEEQLSLGFKIEMSKIVAETAGDTDDVTKKLIASNFKASSHWLKRFLCRHNLTLRRKAKISQ</sequence>
<organism evidence="3 4">
    <name type="scientific">Ambispora gerdemannii</name>
    <dbReference type="NCBI Taxonomy" id="144530"/>
    <lineage>
        <taxon>Eukaryota</taxon>
        <taxon>Fungi</taxon>
        <taxon>Fungi incertae sedis</taxon>
        <taxon>Mucoromycota</taxon>
        <taxon>Glomeromycotina</taxon>
        <taxon>Glomeromycetes</taxon>
        <taxon>Archaeosporales</taxon>
        <taxon>Ambisporaceae</taxon>
        <taxon>Ambispora</taxon>
    </lineage>
</organism>
<dbReference type="OrthoDB" id="2437630at2759"/>
<name>A0A9N9FMR7_9GLOM</name>
<reference evidence="3" key="1">
    <citation type="submission" date="2021-06" db="EMBL/GenBank/DDBJ databases">
        <authorList>
            <person name="Kallberg Y."/>
            <person name="Tangrot J."/>
            <person name="Rosling A."/>
        </authorList>
    </citation>
    <scope>NUCLEOTIDE SEQUENCE</scope>
    <source>
        <strain evidence="3">MT106</strain>
    </source>
</reference>
<accession>A0A9N9FMR7</accession>
<evidence type="ECO:0000259" key="2">
    <source>
        <dbReference type="Pfam" id="PF03221"/>
    </source>
</evidence>
<evidence type="ECO:0000313" key="4">
    <source>
        <dbReference type="Proteomes" id="UP000789831"/>
    </source>
</evidence>
<protein>
    <submittedName>
        <fullName evidence="3">13009_t:CDS:1</fullName>
    </submittedName>
</protein>
<dbReference type="GO" id="GO:0043565">
    <property type="term" value="F:sequence-specific DNA binding"/>
    <property type="evidence" value="ECO:0007669"/>
    <property type="project" value="InterPro"/>
</dbReference>
<comment type="caution">
    <text evidence="3">The sequence shown here is derived from an EMBL/GenBank/DDBJ whole genome shotgun (WGS) entry which is preliminary data.</text>
</comment>
<feature type="domain" description="HTH CENPB-type" evidence="2">
    <location>
        <begin position="116"/>
        <end position="137"/>
    </location>
</feature>